<dbReference type="InterPro" id="IPR050491">
    <property type="entry name" value="AmpC-like"/>
</dbReference>
<name>A0A365K5C6_9BACL</name>
<dbReference type="Gene3D" id="3.40.710.10">
    <property type="entry name" value="DD-peptidase/beta-lactamase superfamily"/>
    <property type="match status" value="1"/>
</dbReference>
<accession>A0A365K5C6</accession>
<dbReference type="GO" id="GO:0016020">
    <property type="term" value="C:membrane"/>
    <property type="evidence" value="ECO:0007669"/>
    <property type="project" value="UniProtKB-SubCell"/>
</dbReference>
<keyword evidence="4" id="KW-0378">Hydrolase</keyword>
<sequence length="549" mass="61687">MFKKVTLYTNRLDEMKGFYEYQLGFRIVEEDEESFALSIGTSVLEFRTSDRASFYHYAINIPGNQFSLAKFWARARIELNRQEGMDEIYYANFNSDAFYFQDPAGNIVEFIGRRHVDIMDDFTIDSLLDISEVGIVTPHVKEVGEALESMEIPVRGNKGIDPTTLNFLGKDPHFLVLVPPKRTWFFSKLKSETYPLAIELSDGRMIEINGEGHMGQKKADNPVSDLMESAGFSGTAHMAGNENWSLAKGFANRVDERPIAVDSRFGIASGSKIFTAVAILQLVEQGKLELSAKLSGLLPKTFPNFDATVHQLLCHTSGLPDYFDEETMGDFEQLWQEIPMYRMQTPADFMPLFRDLPPVEEPGARFRYNNAGYIALGLIIEQVTGEEFADYAEREVLAKADMSESGYFRLDRLPKNTAYGYIDEGDSWRTNQYAIPIRGGADGGAFVTAGDMAKFWNRLLDGTLLSEAMLERLLTAHAEEEGDAYGYGVWIDQEDGKAVKYHVMGYDPGVSFHSGYYPQQKAIATVLSNAGEGAYDIVKAIEREKKLRG</sequence>
<dbReference type="PANTHER" id="PTHR46825">
    <property type="entry name" value="D-ALANYL-D-ALANINE-CARBOXYPEPTIDASE/ENDOPEPTIDASE AMPH"/>
    <property type="match status" value="1"/>
</dbReference>
<dbReference type="OrthoDB" id="9803467at2"/>
<dbReference type="GO" id="GO:0016787">
    <property type="term" value="F:hydrolase activity"/>
    <property type="evidence" value="ECO:0007669"/>
    <property type="project" value="UniProtKB-KW"/>
</dbReference>
<organism evidence="4 5">
    <name type="scientific">Planococcus maitriensis</name>
    <dbReference type="NCBI Taxonomy" id="221799"/>
    <lineage>
        <taxon>Bacteria</taxon>
        <taxon>Bacillati</taxon>
        <taxon>Bacillota</taxon>
        <taxon>Bacilli</taxon>
        <taxon>Bacillales</taxon>
        <taxon>Caryophanaceae</taxon>
        <taxon>Planococcus</taxon>
    </lineage>
</organism>
<evidence type="ECO:0000256" key="1">
    <source>
        <dbReference type="ARBA" id="ARBA00004370"/>
    </source>
</evidence>
<dbReference type="PANTHER" id="PTHR46825:SF11">
    <property type="entry name" value="PENICILLIN-BINDING PROTEIN 4"/>
    <property type="match status" value="1"/>
</dbReference>
<protein>
    <submittedName>
        <fullName evidence="4">Serine hydrolase</fullName>
    </submittedName>
</protein>
<dbReference type="Pfam" id="PF18711">
    <property type="entry name" value="TxDE"/>
    <property type="match status" value="1"/>
</dbReference>
<dbReference type="Proteomes" id="UP000251869">
    <property type="component" value="Unassembled WGS sequence"/>
</dbReference>
<dbReference type="InterPro" id="IPR012338">
    <property type="entry name" value="Beta-lactam/transpept-like"/>
</dbReference>
<dbReference type="InterPro" id="IPR037523">
    <property type="entry name" value="VOC_core"/>
</dbReference>
<dbReference type="Gene3D" id="3.10.180.10">
    <property type="entry name" value="2,3-Dihydroxybiphenyl 1,2-Dioxygenase, domain 1"/>
    <property type="match status" value="1"/>
</dbReference>
<evidence type="ECO:0000259" key="3">
    <source>
        <dbReference type="PROSITE" id="PS51819"/>
    </source>
</evidence>
<keyword evidence="5" id="KW-1185">Reference proteome</keyword>
<dbReference type="RefSeq" id="WP_112232950.1">
    <property type="nucleotide sequence ID" value="NZ_QLZQ01000003.1"/>
</dbReference>
<feature type="domain" description="VOC" evidence="3">
    <location>
        <begin position="1"/>
        <end position="113"/>
    </location>
</feature>
<comment type="caution">
    <text evidence="4">The sequence shown here is derived from an EMBL/GenBank/DDBJ whole genome shotgun (WGS) entry which is preliminary data.</text>
</comment>
<comment type="subcellular location">
    <subcellularLocation>
        <location evidence="1">Membrane</location>
    </subcellularLocation>
</comment>
<dbReference type="AlphaFoldDB" id="A0A365K5C6"/>
<keyword evidence="2" id="KW-0472">Membrane</keyword>
<proteinExistence type="predicted"/>
<evidence type="ECO:0000313" key="5">
    <source>
        <dbReference type="Proteomes" id="UP000251869"/>
    </source>
</evidence>
<dbReference type="Pfam" id="PF00144">
    <property type="entry name" value="Beta-lactamase"/>
    <property type="match status" value="1"/>
</dbReference>
<dbReference type="InterPro" id="IPR029068">
    <property type="entry name" value="Glyas_Bleomycin-R_OHBP_Dase"/>
</dbReference>
<dbReference type="PROSITE" id="PS51819">
    <property type="entry name" value="VOC"/>
    <property type="match status" value="1"/>
</dbReference>
<dbReference type="InterPro" id="IPR001466">
    <property type="entry name" value="Beta-lactam-related"/>
</dbReference>
<gene>
    <name evidence="4" type="ORF">DP119_09410</name>
</gene>
<dbReference type="EMBL" id="QLZQ01000003">
    <property type="protein sequence ID" value="RAZ67851.1"/>
    <property type="molecule type" value="Genomic_DNA"/>
</dbReference>
<evidence type="ECO:0000313" key="4">
    <source>
        <dbReference type="EMBL" id="RAZ67851.1"/>
    </source>
</evidence>
<evidence type="ECO:0000256" key="2">
    <source>
        <dbReference type="ARBA" id="ARBA00023136"/>
    </source>
</evidence>
<dbReference type="InterPro" id="IPR040553">
    <property type="entry name" value="TxDE"/>
</dbReference>
<dbReference type="SUPFAM" id="SSF56601">
    <property type="entry name" value="beta-lactamase/transpeptidase-like"/>
    <property type="match status" value="1"/>
</dbReference>
<reference evidence="4 5" key="1">
    <citation type="submission" date="2018-06" db="EMBL/GenBank/DDBJ databases">
        <title>The draft genome sequences of strains SCU63 and S1.</title>
        <authorList>
            <person name="Gan L."/>
        </authorList>
    </citation>
    <scope>NUCLEOTIDE SEQUENCE [LARGE SCALE GENOMIC DNA]</scope>
    <source>
        <strain evidence="4 5">S1</strain>
    </source>
</reference>
<dbReference type="SUPFAM" id="SSF54593">
    <property type="entry name" value="Glyoxalase/Bleomycin resistance protein/Dihydroxybiphenyl dioxygenase"/>
    <property type="match status" value="1"/>
</dbReference>